<evidence type="ECO:0000313" key="3">
    <source>
        <dbReference type="Proteomes" id="UP000219020"/>
    </source>
</evidence>
<evidence type="ECO:0000256" key="1">
    <source>
        <dbReference type="SAM" id="MobiDB-lite"/>
    </source>
</evidence>
<keyword evidence="3" id="KW-1185">Reference proteome</keyword>
<name>A0A2A5T4W1_9GAMM</name>
<evidence type="ECO:0000313" key="2">
    <source>
        <dbReference type="EMBL" id="PCS23160.1"/>
    </source>
</evidence>
<accession>A0A2A5T4W1</accession>
<dbReference type="EMBL" id="NBYY01000011">
    <property type="protein sequence ID" value="PCS23160.1"/>
    <property type="molecule type" value="Genomic_DNA"/>
</dbReference>
<organism evidence="2 3">
    <name type="scientific">Candidatus Enterovibrio escicola</name>
    <dbReference type="NCBI Taxonomy" id="1927127"/>
    <lineage>
        <taxon>Bacteria</taxon>
        <taxon>Pseudomonadati</taxon>
        <taxon>Pseudomonadota</taxon>
        <taxon>Gammaproteobacteria</taxon>
        <taxon>Vibrionales</taxon>
        <taxon>Vibrionaceae</taxon>
        <taxon>Enterovibrio</taxon>
    </lineage>
</organism>
<reference evidence="3" key="1">
    <citation type="submission" date="2017-04" db="EMBL/GenBank/DDBJ databases">
        <title>Genome evolution of the luminous symbionts of deep sea anglerfish.</title>
        <authorList>
            <person name="Hendry T.A."/>
        </authorList>
    </citation>
    <scope>NUCLEOTIDE SEQUENCE [LARGE SCALE GENOMIC DNA]</scope>
</reference>
<protein>
    <submittedName>
        <fullName evidence="2">Mobile element protein</fullName>
    </submittedName>
</protein>
<dbReference type="AlphaFoldDB" id="A0A2A5T4W1"/>
<dbReference type="Proteomes" id="UP000219020">
    <property type="component" value="Unassembled WGS sequence"/>
</dbReference>
<gene>
    <name evidence="2" type="ORF">BTN49_1156</name>
</gene>
<comment type="caution">
    <text evidence="2">The sequence shown here is derived from an EMBL/GenBank/DDBJ whole genome shotgun (WGS) entry which is preliminary data.</text>
</comment>
<feature type="region of interest" description="Disordered" evidence="1">
    <location>
        <begin position="1"/>
        <end position="22"/>
    </location>
</feature>
<sequence>MLKNKGITPSIQPRSNDGYWEAGHPRNEAVKALKDDKFGEWKRTGFIINVH</sequence>
<proteinExistence type="predicted"/>
<dbReference type="GeneID" id="66952992"/>
<dbReference type="RefSeq" id="WP_158523618.1">
    <property type="nucleotide sequence ID" value="NZ_CAWNJE010000006.1"/>
</dbReference>